<evidence type="ECO:0000313" key="1">
    <source>
        <dbReference type="EMBL" id="KAG8237587.1"/>
    </source>
</evidence>
<gene>
    <name evidence="1" type="ORF">J437_LFUL003314</name>
</gene>
<dbReference type="OrthoDB" id="8123403at2759"/>
<organism evidence="1 2">
    <name type="scientific">Ladona fulva</name>
    <name type="common">Scarce chaser dragonfly</name>
    <name type="synonym">Libellula fulva</name>
    <dbReference type="NCBI Taxonomy" id="123851"/>
    <lineage>
        <taxon>Eukaryota</taxon>
        <taxon>Metazoa</taxon>
        <taxon>Ecdysozoa</taxon>
        <taxon>Arthropoda</taxon>
        <taxon>Hexapoda</taxon>
        <taxon>Insecta</taxon>
        <taxon>Pterygota</taxon>
        <taxon>Palaeoptera</taxon>
        <taxon>Odonata</taxon>
        <taxon>Epiprocta</taxon>
        <taxon>Anisoptera</taxon>
        <taxon>Libelluloidea</taxon>
        <taxon>Libellulidae</taxon>
        <taxon>Ladona</taxon>
    </lineage>
</organism>
<evidence type="ECO:0000313" key="2">
    <source>
        <dbReference type="Proteomes" id="UP000792457"/>
    </source>
</evidence>
<comment type="caution">
    <text evidence="1">The sequence shown here is derived from an EMBL/GenBank/DDBJ whole genome shotgun (WGS) entry which is preliminary data.</text>
</comment>
<accession>A0A8K0KM25</accession>
<proteinExistence type="predicted"/>
<protein>
    <submittedName>
        <fullName evidence="1">Uncharacterized protein</fullName>
    </submittedName>
</protein>
<reference evidence="1" key="1">
    <citation type="submission" date="2013-04" db="EMBL/GenBank/DDBJ databases">
        <authorList>
            <person name="Qu J."/>
            <person name="Murali S.C."/>
            <person name="Bandaranaike D."/>
            <person name="Bellair M."/>
            <person name="Blankenburg K."/>
            <person name="Chao H."/>
            <person name="Dinh H."/>
            <person name="Doddapaneni H."/>
            <person name="Downs B."/>
            <person name="Dugan-Rocha S."/>
            <person name="Elkadiri S."/>
            <person name="Gnanaolivu R.D."/>
            <person name="Hernandez B."/>
            <person name="Javaid M."/>
            <person name="Jayaseelan J.C."/>
            <person name="Lee S."/>
            <person name="Li M."/>
            <person name="Ming W."/>
            <person name="Munidasa M."/>
            <person name="Muniz J."/>
            <person name="Nguyen L."/>
            <person name="Ongeri F."/>
            <person name="Osuji N."/>
            <person name="Pu L.-L."/>
            <person name="Puazo M."/>
            <person name="Qu C."/>
            <person name="Quiroz J."/>
            <person name="Raj R."/>
            <person name="Weissenberger G."/>
            <person name="Xin Y."/>
            <person name="Zou X."/>
            <person name="Han Y."/>
            <person name="Richards S."/>
            <person name="Worley K."/>
            <person name="Muzny D."/>
            <person name="Gibbs R."/>
        </authorList>
    </citation>
    <scope>NUCLEOTIDE SEQUENCE</scope>
    <source>
        <strain evidence="1">Sampled in the wild</strain>
    </source>
</reference>
<dbReference type="EMBL" id="KZ309189">
    <property type="protein sequence ID" value="KAG8237587.1"/>
    <property type="molecule type" value="Genomic_DNA"/>
</dbReference>
<dbReference type="AlphaFoldDB" id="A0A8K0KM25"/>
<reference evidence="1" key="2">
    <citation type="submission" date="2017-10" db="EMBL/GenBank/DDBJ databases">
        <title>Ladona fulva Genome sequencing and assembly.</title>
        <authorList>
            <person name="Murali S."/>
            <person name="Richards S."/>
            <person name="Bandaranaike D."/>
            <person name="Bellair M."/>
            <person name="Blankenburg K."/>
            <person name="Chao H."/>
            <person name="Dinh H."/>
            <person name="Doddapaneni H."/>
            <person name="Dugan-Rocha S."/>
            <person name="Elkadiri S."/>
            <person name="Gnanaolivu R."/>
            <person name="Hernandez B."/>
            <person name="Skinner E."/>
            <person name="Javaid M."/>
            <person name="Lee S."/>
            <person name="Li M."/>
            <person name="Ming W."/>
            <person name="Munidasa M."/>
            <person name="Muniz J."/>
            <person name="Nguyen L."/>
            <person name="Hughes D."/>
            <person name="Osuji N."/>
            <person name="Pu L.-L."/>
            <person name="Puazo M."/>
            <person name="Qu C."/>
            <person name="Quiroz J."/>
            <person name="Raj R."/>
            <person name="Weissenberger G."/>
            <person name="Xin Y."/>
            <person name="Zou X."/>
            <person name="Han Y."/>
            <person name="Worley K."/>
            <person name="Muzny D."/>
            <person name="Gibbs R."/>
        </authorList>
    </citation>
    <scope>NUCLEOTIDE SEQUENCE</scope>
    <source>
        <strain evidence="1">Sampled in the wild</strain>
    </source>
</reference>
<keyword evidence="2" id="KW-1185">Reference proteome</keyword>
<name>A0A8K0KM25_LADFU</name>
<dbReference type="Proteomes" id="UP000792457">
    <property type="component" value="Unassembled WGS sequence"/>
</dbReference>
<sequence>MGRQRVTSLSNRTTLVIPATTLVNLSTLAGNLCKLRGVFACADQTSCICDHCAQLLKVKRHKSYSLLTKFVRRKCSLVLGDPTFDVPGSVDILVGVDLFALAITGQRLPLGPDMFVFGFVLMGSCRVASHQDGLDESRIFLTVSKMDFHAPIQTFLLIEEPQGPPLSREEIYAEPHFGTTLKWDPSGNT</sequence>